<proteinExistence type="predicted"/>
<keyword evidence="1" id="KW-1133">Transmembrane helix</keyword>
<sequence>MTELFNAAISLPNIIPTALLGLVLLYWITVVLGALDFDFLDFDMDTEIEGELEVNADAGGEGDVSISWLNSILVFFNIGKVPFMLFLSTLALPLWVISVMTNHYLGIESFLGGLLVFVPVFFVSLFIAKFLTFPFVKLFQHMEKEDGESNSAVGKICVVSTLITDKKIGQAQVTTSGSPILLNVVTGSGHQLKSGDTALVIEFLKERNLYLVEPYSG</sequence>
<evidence type="ECO:0000256" key="1">
    <source>
        <dbReference type="SAM" id="Phobius"/>
    </source>
</evidence>
<dbReference type="Proteomes" id="UP001172083">
    <property type="component" value="Unassembled WGS sequence"/>
</dbReference>
<keyword evidence="1" id="KW-0812">Transmembrane</keyword>
<feature type="transmembrane region" description="Helical" evidence="1">
    <location>
        <begin position="83"/>
        <end position="104"/>
    </location>
</feature>
<gene>
    <name evidence="2" type="ORF">QQ020_04530</name>
</gene>
<accession>A0ABT8L0P3</accession>
<feature type="transmembrane region" description="Helical" evidence="1">
    <location>
        <begin position="14"/>
        <end position="35"/>
    </location>
</feature>
<keyword evidence="1" id="KW-0472">Membrane</keyword>
<feature type="transmembrane region" description="Helical" evidence="1">
    <location>
        <begin position="110"/>
        <end position="132"/>
    </location>
</feature>
<reference evidence="2" key="1">
    <citation type="submission" date="2023-06" db="EMBL/GenBank/DDBJ databases">
        <title>Genomic of Agaribacillus aureum.</title>
        <authorList>
            <person name="Wang G."/>
        </authorList>
    </citation>
    <scope>NUCLEOTIDE SEQUENCE</scope>
    <source>
        <strain evidence="2">BMA12</strain>
    </source>
</reference>
<name>A0ABT8L0P3_9BACT</name>
<organism evidence="2 3">
    <name type="scientific">Agaribacillus aureus</name>
    <dbReference type="NCBI Taxonomy" id="3051825"/>
    <lineage>
        <taxon>Bacteria</taxon>
        <taxon>Pseudomonadati</taxon>
        <taxon>Bacteroidota</taxon>
        <taxon>Cytophagia</taxon>
        <taxon>Cytophagales</taxon>
        <taxon>Splendidivirgaceae</taxon>
        <taxon>Agaribacillus</taxon>
    </lineage>
</organism>
<evidence type="ECO:0000313" key="3">
    <source>
        <dbReference type="Proteomes" id="UP001172083"/>
    </source>
</evidence>
<protein>
    <submittedName>
        <fullName evidence="2">DUF1449 family protein</fullName>
    </submittedName>
</protein>
<evidence type="ECO:0000313" key="2">
    <source>
        <dbReference type="EMBL" id="MDN5211299.1"/>
    </source>
</evidence>
<comment type="caution">
    <text evidence="2">The sequence shown here is derived from an EMBL/GenBank/DDBJ whole genome shotgun (WGS) entry which is preliminary data.</text>
</comment>
<dbReference type="RefSeq" id="WP_346756634.1">
    <property type="nucleotide sequence ID" value="NZ_JAUJEB010000001.1"/>
</dbReference>
<keyword evidence="3" id="KW-1185">Reference proteome</keyword>
<dbReference type="EMBL" id="JAUJEB010000001">
    <property type="protein sequence ID" value="MDN5211299.1"/>
    <property type="molecule type" value="Genomic_DNA"/>
</dbReference>